<comment type="caution">
    <text evidence="1">The sequence shown here is derived from an EMBL/GenBank/DDBJ whole genome shotgun (WGS) entry which is preliminary data.</text>
</comment>
<sequence>MRIIHISKYDHNTMQLAKPIFDHHRRVLLAAHHVIHPKYLEKLLQIGVRQLIVEDFETRGITLEEMIDVPTWMDVVAVVEEFFNSPKKGVSFPIKNLLAAVGRLLMEIRNHPVLLPVPEQTLPDPLRPYAHAVNVALLALQVARNLGYNEIMMRDVAVGCLLHNIGSVIVKDPAEYPEVGFNLIRSIREFSLLSAHVIFQHREKMDGTGYPRRLSGDTFHEYAQICGICSLYEELISDKDMPPHMAMEHIMTLSDTAYRMDIVRAFVNSVPSYPPGTKIGMQDGQEAIVIKITEHMQRPVIRYLSSGEEVSLADNPTLIIAKSL</sequence>
<name>A0ACC7NXI6_9BACL</name>
<dbReference type="Proteomes" id="UP001631969">
    <property type="component" value="Unassembled WGS sequence"/>
</dbReference>
<organism evidence="1 2">
    <name type="scientific">Paenibacillus mesotrionivorans</name>
    <dbReference type="NCBI Taxonomy" id="3160968"/>
    <lineage>
        <taxon>Bacteria</taxon>
        <taxon>Bacillati</taxon>
        <taxon>Bacillota</taxon>
        <taxon>Bacilli</taxon>
        <taxon>Bacillales</taxon>
        <taxon>Paenibacillaceae</taxon>
        <taxon>Paenibacillus</taxon>
    </lineage>
</organism>
<accession>A0ACC7NXI6</accession>
<keyword evidence="2" id="KW-1185">Reference proteome</keyword>
<proteinExistence type="predicted"/>
<evidence type="ECO:0000313" key="1">
    <source>
        <dbReference type="EMBL" id="MFM9327782.1"/>
    </source>
</evidence>
<dbReference type="EMBL" id="JBJURJ010000003">
    <property type="protein sequence ID" value="MFM9327782.1"/>
    <property type="molecule type" value="Genomic_DNA"/>
</dbReference>
<protein>
    <submittedName>
        <fullName evidence="1">HD domain-containing phosphohydrolase</fullName>
    </submittedName>
</protein>
<reference evidence="1" key="1">
    <citation type="submission" date="2024-12" db="EMBL/GenBank/DDBJ databases">
        <authorList>
            <person name="Wu N."/>
        </authorList>
    </citation>
    <scope>NUCLEOTIDE SEQUENCE</scope>
    <source>
        <strain evidence="1">P15</strain>
    </source>
</reference>
<evidence type="ECO:0000313" key="2">
    <source>
        <dbReference type="Proteomes" id="UP001631969"/>
    </source>
</evidence>
<gene>
    <name evidence="1" type="ORF">ACI1P1_05640</name>
</gene>